<dbReference type="Gene3D" id="3.40.1190.20">
    <property type="match status" value="1"/>
</dbReference>
<evidence type="ECO:0000256" key="5">
    <source>
        <dbReference type="ARBA" id="ARBA00009524"/>
    </source>
</evidence>
<dbReference type="PROSITE" id="PS51385">
    <property type="entry name" value="YJEF_N"/>
    <property type="match status" value="1"/>
</dbReference>
<keyword evidence="11" id="KW-0521">NADP</keyword>
<dbReference type="GO" id="GO:0005524">
    <property type="term" value="F:ATP binding"/>
    <property type="evidence" value="ECO:0007669"/>
    <property type="project" value="UniProtKB-KW"/>
</dbReference>
<keyword evidence="8" id="KW-0479">Metal-binding</keyword>
<dbReference type="EC" id="5.1.99.6" evidence="6"/>
<evidence type="ECO:0000256" key="14">
    <source>
        <dbReference type="ARBA" id="ARBA00023235"/>
    </source>
</evidence>
<evidence type="ECO:0000259" key="22">
    <source>
        <dbReference type="PROSITE" id="PS51385"/>
    </source>
</evidence>
<dbReference type="EC" id="4.2.1.136" evidence="7"/>
<evidence type="ECO:0000256" key="18">
    <source>
        <dbReference type="ARBA" id="ARBA00032624"/>
    </source>
</evidence>
<dbReference type="NCBIfam" id="TIGR00196">
    <property type="entry name" value="yjeF_cterm"/>
    <property type="match status" value="1"/>
</dbReference>
<dbReference type="Gene3D" id="3.40.50.10260">
    <property type="entry name" value="YjeF N-terminal domain"/>
    <property type="match status" value="1"/>
</dbReference>
<comment type="cofactor">
    <cofactor evidence="3">
        <name>K(+)</name>
        <dbReference type="ChEBI" id="CHEBI:29103"/>
    </cofactor>
</comment>
<dbReference type="SUPFAM" id="SSF53613">
    <property type="entry name" value="Ribokinase-like"/>
    <property type="match status" value="1"/>
</dbReference>
<evidence type="ECO:0000256" key="16">
    <source>
        <dbReference type="ARBA" id="ARBA00023268"/>
    </source>
</evidence>
<dbReference type="InterPro" id="IPR004443">
    <property type="entry name" value="YjeF_N_dom"/>
</dbReference>
<dbReference type="InterPro" id="IPR000631">
    <property type="entry name" value="CARKD"/>
</dbReference>
<keyword evidence="15" id="KW-0456">Lyase</keyword>
<comment type="catalytic activity">
    <reaction evidence="20">
        <text>(6S)-NADPHX + ADP = AMP + phosphate + NADPH + H(+)</text>
        <dbReference type="Rhea" id="RHEA:32235"/>
        <dbReference type="ChEBI" id="CHEBI:15378"/>
        <dbReference type="ChEBI" id="CHEBI:43474"/>
        <dbReference type="ChEBI" id="CHEBI:57783"/>
        <dbReference type="ChEBI" id="CHEBI:64076"/>
        <dbReference type="ChEBI" id="CHEBI:456215"/>
        <dbReference type="ChEBI" id="CHEBI:456216"/>
        <dbReference type="EC" id="4.2.1.136"/>
    </reaction>
</comment>
<feature type="domain" description="YjeF N-terminal" evidence="22">
    <location>
        <begin position="14"/>
        <end position="215"/>
    </location>
</feature>
<reference evidence="23" key="1">
    <citation type="submission" date="2019-06" db="EMBL/GenBank/DDBJ databases">
        <authorList>
            <person name="Murdoch R.W."/>
            <person name="Fathepure B."/>
        </authorList>
    </citation>
    <scope>NUCLEOTIDE SEQUENCE</scope>
</reference>
<dbReference type="PANTHER" id="PTHR12592:SF0">
    <property type="entry name" value="ATP-DEPENDENT (S)-NAD(P)H-HYDRATE DEHYDRATASE"/>
    <property type="match status" value="1"/>
</dbReference>
<dbReference type="PANTHER" id="PTHR12592">
    <property type="entry name" value="ATP-DEPENDENT (S)-NAD(P)H-HYDRATE DEHYDRATASE FAMILY MEMBER"/>
    <property type="match status" value="1"/>
</dbReference>
<dbReference type="InterPro" id="IPR029056">
    <property type="entry name" value="Ribokinase-like"/>
</dbReference>
<accession>A0A5B8RDA6</accession>
<keyword evidence="9" id="KW-0547">Nucleotide-binding</keyword>
<keyword evidence="14" id="KW-0413">Isomerase</keyword>
<evidence type="ECO:0000256" key="3">
    <source>
        <dbReference type="ARBA" id="ARBA00001958"/>
    </source>
</evidence>
<dbReference type="CDD" id="cd01171">
    <property type="entry name" value="YXKO-related"/>
    <property type="match status" value="1"/>
</dbReference>
<evidence type="ECO:0000313" key="23">
    <source>
        <dbReference type="EMBL" id="QEA05432.1"/>
    </source>
</evidence>
<evidence type="ECO:0000256" key="15">
    <source>
        <dbReference type="ARBA" id="ARBA00023239"/>
    </source>
</evidence>
<comment type="function">
    <text evidence="17">Bifunctional enzyme that catalyzes the epimerization of the S- and R-forms of NAD(P)HX and the dehydration of the S-form of NAD(P)HX at the expense of ADP, which is converted to AMP. This allows the repair of both epimers of NAD(P)HX, a damaged form of NAD(P)H that is a result of enzymatic or heat-dependent hydration.</text>
</comment>
<evidence type="ECO:0000256" key="2">
    <source>
        <dbReference type="ARBA" id="ARBA00000909"/>
    </source>
</evidence>
<name>A0A5B8RDA6_9ZZZZ</name>
<evidence type="ECO:0000256" key="17">
    <source>
        <dbReference type="ARBA" id="ARBA00025153"/>
    </source>
</evidence>
<evidence type="ECO:0000259" key="21">
    <source>
        <dbReference type="PROSITE" id="PS51383"/>
    </source>
</evidence>
<evidence type="ECO:0000256" key="19">
    <source>
        <dbReference type="ARBA" id="ARBA00048238"/>
    </source>
</evidence>
<evidence type="ECO:0000256" key="20">
    <source>
        <dbReference type="ARBA" id="ARBA00049209"/>
    </source>
</evidence>
<evidence type="ECO:0000256" key="11">
    <source>
        <dbReference type="ARBA" id="ARBA00022857"/>
    </source>
</evidence>
<evidence type="ECO:0000256" key="1">
    <source>
        <dbReference type="ARBA" id="ARBA00000013"/>
    </source>
</evidence>
<keyword evidence="13" id="KW-0520">NAD</keyword>
<comment type="catalytic activity">
    <reaction evidence="2">
        <text>(6R)-NADPHX = (6S)-NADPHX</text>
        <dbReference type="Rhea" id="RHEA:32227"/>
        <dbReference type="ChEBI" id="CHEBI:64076"/>
        <dbReference type="ChEBI" id="CHEBI:64077"/>
        <dbReference type="EC" id="5.1.99.6"/>
    </reaction>
</comment>
<dbReference type="GO" id="GO:0052855">
    <property type="term" value="F:ADP-dependent NAD(P)H-hydrate dehydratase activity"/>
    <property type="evidence" value="ECO:0007669"/>
    <property type="project" value="UniProtKB-EC"/>
</dbReference>
<dbReference type="PIRSF" id="PIRSF017184">
    <property type="entry name" value="Nnr"/>
    <property type="match status" value="1"/>
</dbReference>
<evidence type="ECO:0000256" key="6">
    <source>
        <dbReference type="ARBA" id="ARBA00012228"/>
    </source>
</evidence>
<keyword evidence="10" id="KW-0067">ATP-binding</keyword>
<dbReference type="AlphaFoldDB" id="A0A5B8RDA6"/>
<protein>
    <recommendedName>
        <fullName evidence="18">Nicotinamide nucleotide repair protein</fullName>
        <ecNumber evidence="7">4.2.1.136</ecNumber>
        <ecNumber evidence="6">5.1.99.6</ecNumber>
    </recommendedName>
</protein>
<dbReference type="PROSITE" id="PS51383">
    <property type="entry name" value="YJEF_C_3"/>
    <property type="match status" value="1"/>
</dbReference>
<comment type="similarity">
    <text evidence="4">In the N-terminal section; belongs to the NnrE/AIBP family.</text>
</comment>
<evidence type="ECO:0000256" key="12">
    <source>
        <dbReference type="ARBA" id="ARBA00022958"/>
    </source>
</evidence>
<evidence type="ECO:0000256" key="9">
    <source>
        <dbReference type="ARBA" id="ARBA00022741"/>
    </source>
</evidence>
<dbReference type="InterPro" id="IPR030677">
    <property type="entry name" value="Nnr"/>
</dbReference>
<comment type="catalytic activity">
    <reaction evidence="19">
        <text>(6S)-NADHX + ADP = AMP + phosphate + NADH + H(+)</text>
        <dbReference type="Rhea" id="RHEA:32223"/>
        <dbReference type="ChEBI" id="CHEBI:15378"/>
        <dbReference type="ChEBI" id="CHEBI:43474"/>
        <dbReference type="ChEBI" id="CHEBI:57945"/>
        <dbReference type="ChEBI" id="CHEBI:64074"/>
        <dbReference type="ChEBI" id="CHEBI:456215"/>
        <dbReference type="ChEBI" id="CHEBI:456216"/>
        <dbReference type="EC" id="4.2.1.136"/>
    </reaction>
</comment>
<proteinExistence type="inferred from homology"/>
<comment type="catalytic activity">
    <reaction evidence="1">
        <text>(6R)-NADHX = (6S)-NADHX</text>
        <dbReference type="Rhea" id="RHEA:32215"/>
        <dbReference type="ChEBI" id="CHEBI:64074"/>
        <dbReference type="ChEBI" id="CHEBI:64075"/>
        <dbReference type="EC" id="5.1.99.6"/>
    </reaction>
</comment>
<dbReference type="Pfam" id="PF01256">
    <property type="entry name" value="Carb_kinase"/>
    <property type="match status" value="1"/>
</dbReference>
<dbReference type="EMBL" id="MN079101">
    <property type="protein sequence ID" value="QEA05432.1"/>
    <property type="molecule type" value="Genomic_DNA"/>
</dbReference>
<dbReference type="HAMAP" id="MF_01965">
    <property type="entry name" value="NADHX_dehydratase"/>
    <property type="match status" value="1"/>
</dbReference>
<dbReference type="InterPro" id="IPR017953">
    <property type="entry name" value="Carbohydrate_kinase_pred_CS"/>
</dbReference>
<evidence type="ECO:0000256" key="7">
    <source>
        <dbReference type="ARBA" id="ARBA00013129"/>
    </source>
</evidence>
<evidence type="ECO:0000256" key="8">
    <source>
        <dbReference type="ARBA" id="ARBA00022723"/>
    </source>
</evidence>
<dbReference type="GO" id="GO:0110051">
    <property type="term" value="P:metabolite repair"/>
    <property type="evidence" value="ECO:0007669"/>
    <property type="project" value="TreeGrafter"/>
</dbReference>
<comment type="similarity">
    <text evidence="5">In the C-terminal section; belongs to the NnrD/CARKD family.</text>
</comment>
<organism evidence="23">
    <name type="scientific">uncultured organism</name>
    <dbReference type="NCBI Taxonomy" id="155900"/>
    <lineage>
        <taxon>unclassified sequences</taxon>
        <taxon>environmental samples</taxon>
    </lineage>
</organism>
<evidence type="ECO:0000256" key="10">
    <source>
        <dbReference type="ARBA" id="ARBA00022840"/>
    </source>
</evidence>
<sequence length="492" mass="50267">MEALPTRLYTPEQVRELDRRAIEDHGIPGERLMEQAGRAAYRLLRRRWPEARRVTVLCGGGNNGGDGYVIARLAASAGLDVRVAAVSDPERLSGAAADAMGRCRELVALEPWDARALDDADVVVDALLGTGLDREVAGEYAEAIEAANARAVGRLAVDVPSGISATTGACLGVAFRADVTPTFIGLKQGLFTGAAPDYTGTVRYDDLDVPPAVFGDMPPAAWRVDAGAVAGWLAPRSPASHKGHFGHVLVIGGDYGFGGAVRLAAEAAARTGAGLVSVATRKRHIAPLLAACPEVMAHSVDSATALEPLLGRASVVAIGPGLGQSDWGRGMLAAAGGFDGPLVADADALNLLAAEGPVANPRRVITPHPGEAARLLRRDTAEVQRDRFAALDELLSRFGGAALLKGAGTLIGAGDQRWLCTAGNSGMASGGMGDVLTGVVAGLLAQGLGVGEAAAMAAAVHGGAADRAAVRTGRRALLARDVIDALSGGLPE</sequence>
<evidence type="ECO:0000256" key="13">
    <source>
        <dbReference type="ARBA" id="ARBA00023027"/>
    </source>
</evidence>
<dbReference type="Pfam" id="PF03853">
    <property type="entry name" value="YjeF_N"/>
    <property type="match status" value="1"/>
</dbReference>
<dbReference type="GO" id="GO:0052856">
    <property type="term" value="F:NAD(P)HX epimerase activity"/>
    <property type="evidence" value="ECO:0007669"/>
    <property type="project" value="UniProtKB-EC"/>
</dbReference>
<keyword evidence="12" id="KW-0630">Potassium</keyword>
<dbReference type="HAMAP" id="MF_01966">
    <property type="entry name" value="NADHX_epimerase"/>
    <property type="match status" value="1"/>
</dbReference>
<evidence type="ECO:0000256" key="4">
    <source>
        <dbReference type="ARBA" id="ARBA00006001"/>
    </source>
</evidence>
<dbReference type="SUPFAM" id="SSF64153">
    <property type="entry name" value="YjeF N-terminal domain-like"/>
    <property type="match status" value="1"/>
</dbReference>
<gene>
    <name evidence="23" type="primary">nnr</name>
    <name evidence="23" type="ORF">KBTEX_01754</name>
</gene>
<dbReference type="InterPro" id="IPR036652">
    <property type="entry name" value="YjeF_N_dom_sf"/>
</dbReference>
<keyword evidence="16" id="KW-0511">Multifunctional enzyme</keyword>
<dbReference type="NCBIfam" id="TIGR00197">
    <property type="entry name" value="yjeF_nterm"/>
    <property type="match status" value="1"/>
</dbReference>
<feature type="domain" description="YjeF C-terminal" evidence="21">
    <location>
        <begin position="225"/>
        <end position="492"/>
    </location>
</feature>
<dbReference type="PROSITE" id="PS01050">
    <property type="entry name" value="YJEF_C_2"/>
    <property type="match status" value="1"/>
</dbReference>
<dbReference type="GO" id="GO:0046872">
    <property type="term" value="F:metal ion binding"/>
    <property type="evidence" value="ECO:0007669"/>
    <property type="project" value="UniProtKB-KW"/>
</dbReference>